<sequence>MLPALLGIPLLLLWLRSDISARFREGTQRGKAWTMVVLLGLLGAVLGFFVLGAAGTVLFERINLRAAVGAQPKSLECRVVRFRLRRNPGIEVEFEGRRTDLPTASAYTKPYGSENPSDYRVVVTARPGLLGTWIVDDWQLERP</sequence>
<comment type="caution">
    <text evidence="2">The sequence shown here is derived from an EMBL/GenBank/DDBJ whole genome shotgun (WGS) entry which is preliminary data.</text>
</comment>
<evidence type="ECO:0000256" key="1">
    <source>
        <dbReference type="SAM" id="Phobius"/>
    </source>
</evidence>
<proteinExistence type="predicted"/>
<dbReference type="EMBL" id="BAABGY010000007">
    <property type="protein sequence ID" value="GAA4329301.1"/>
    <property type="molecule type" value="Genomic_DNA"/>
</dbReference>
<evidence type="ECO:0000313" key="2">
    <source>
        <dbReference type="EMBL" id="GAA4329301.1"/>
    </source>
</evidence>
<accession>A0ABP8GST4</accession>
<keyword evidence="1" id="KW-0472">Membrane</keyword>
<organism evidence="2 3">
    <name type="scientific">Flaviaesturariibacter amylovorans</name>
    <dbReference type="NCBI Taxonomy" id="1084520"/>
    <lineage>
        <taxon>Bacteria</taxon>
        <taxon>Pseudomonadati</taxon>
        <taxon>Bacteroidota</taxon>
        <taxon>Chitinophagia</taxon>
        <taxon>Chitinophagales</taxon>
        <taxon>Chitinophagaceae</taxon>
        <taxon>Flaviaestuariibacter</taxon>
    </lineage>
</organism>
<protein>
    <recommendedName>
        <fullName evidence="4">DUF3592 domain-containing protein</fullName>
    </recommendedName>
</protein>
<gene>
    <name evidence="2" type="ORF">GCM10023184_19750</name>
</gene>
<reference evidence="3" key="1">
    <citation type="journal article" date="2019" name="Int. J. Syst. Evol. Microbiol.">
        <title>The Global Catalogue of Microorganisms (GCM) 10K type strain sequencing project: providing services to taxonomists for standard genome sequencing and annotation.</title>
        <authorList>
            <consortium name="The Broad Institute Genomics Platform"/>
            <consortium name="The Broad Institute Genome Sequencing Center for Infectious Disease"/>
            <person name="Wu L."/>
            <person name="Ma J."/>
        </authorList>
    </citation>
    <scope>NUCLEOTIDE SEQUENCE [LARGE SCALE GENOMIC DNA]</scope>
    <source>
        <strain evidence="3">JCM 17919</strain>
    </source>
</reference>
<keyword evidence="3" id="KW-1185">Reference proteome</keyword>
<evidence type="ECO:0000313" key="3">
    <source>
        <dbReference type="Proteomes" id="UP001501725"/>
    </source>
</evidence>
<feature type="transmembrane region" description="Helical" evidence="1">
    <location>
        <begin position="36"/>
        <end position="59"/>
    </location>
</feature>
<evidence type="ECO:0008006" key="4">
    <source>
        <dbReference type="Google" id="ProtNLM"/>
    </source>
</evidence>
<keyword evidence="1" id="KW-1133">Transmembrane helix</keyword>
<name>A0ABP8GST4_9BACT</name>
<keyword evidence="1" id="KW-0812">Transmembrane</keyword>
<dbReference type="RefSeq" id="WP_345255449.1">
    <property type="nucleotide sequence ID" value="NZ_BAABGY010000007.1"/>
</dbReference>
<dbReference type="Proteomes" id="UP001501725">
    <property type="component" value="Unassembled WGS sequence"/>
</dbReference>